<dbReference type="InterPro" id="IPR003598">
    <property type="entry name" value="Ig_sub2"/>
</dbReference>
<evidence type="ECO:0000313" key="6">
    <source>
        <dbReference type="RefSeq" id="XP_035829179.1"/>
    </source>
</evidence>
<feature type="region of interest" description="Disordered" evidence="3">
    <location>
        <begin position="1158"/>
        <end position="1259"/>
    </location>
</feature>
<dbReference type="CDD" id="cd00096">
    <property type="entry name" value="Ig"/>
    <property type="match status" value="6"/>
</dbReference>
<feature type="domain" description="Ig-like" evidence="4">
    <location>
        <begin position="1804"/>
        <end position="1892"/>
    </location>
</feature>
<dbReference type="Pfam" id="PF07679">
    <property type="entry name" value="I-set"/>
    <property type="match status" value="13"/>
</dbReference>
<feature type="compositionally biased region" description="Low complexity" evidence="3">
    <location>
        <begin position="326"/>
        <end position="339"/>
    </location>
</feature>
<dbReference type="SMART" id="SM00408">
    <property type="entry name" value="IGc2"/>
    <property type="match status" value="13"/>
</dbReference>
<feature type="domain" description="Ig-like" evidence="4">
    <location>
        <begin position="1537"/>
        <end position="1625"/>
    </location>
</feature>
<organism evidence="5 6">
    <name type="scientific">Aplysia californica</name>
    <name type="common">California sea hare</name>
    <dbReference type="NCBI Taxonomy" id="6500"/>
    <lineage>
        <taxon>Eukaryota</taxon>
        <taxon>Metazoa</taxon>
        <taxon>Spiralia</taxon>
        <taxon>Lophotrochozoa</taxon>
        <taxon>Mollusca</taxon>
        <taxon>Gastropoda</taxon>
        <taxon>Heterobranchia</taxon>
        <taxon>Euthyneura</taxon>
        <taxon>Tectipleura</taxon>
        <taxon>Aplysiida</taxon>
        <taxon>Aplysioidea</taxon>
        <taxon>Aplysiidae</taxon>
        <taxon>Aplysia</taxon>
    </lineage>
</organism>
<evidence type="ECO:0000313" key="5">
    <source>
        <dbReference type="Proteomes" id="UP000694888"/>
    </source>
</evidence>
<feature type="domain" description="Ig-like" evidence="4">
    <location>
        <begin position="1263"/>
        <end position="1364"/>
    </location>
</feature>
<dbReference type="InterPro" id="IPR036179">
    <property type="entry name" value="Ig-like_dom_sf"/>
</dbReference>
<dbReference type="InterPro" id="IPR013098">
    <property type="entry name" value="Ig_I-set"/>
</dbReference>
<dbReference type="SUPFAM" id="SSF48726">
    <property type="entry name" value="Immunoglobulin"/>
    <property type="match status" value="13"/>
</dbReference>
<dbReference type="GeneID" id="101855990"/>
<feature type="domain" description="Ig-like" evidence="4">
    <location>
        <begin position="657"/>
        <end position="747"/>
    </location>
</feature>
<dbReference type="PANTHER" id="PTHR45080:SF8">
    <property type="entry name" value="IG-LIKE DOMAIN-CONTAINING PROTEIN"/>
    <property type="match status" value="1"/>
</dbReference>
<feature type="compositionally biased region" description="Polar residues" evidence="3">
    <location>
        <begin position="381"/>
        <end position="393"/>
    </location>
</feature>
<dbReference type="PANTHER" id="PTHR45080">
    <property type="entry name" value="CONTACTIN 5"/>
    <property type="match status" value="1"/>
</dbReference>
<accession>A0ABM1W3D6</accession>
<dbReference type="RefSeq" id="XP_035829179.1">
    <property type="nucleotide sequence ID" value="XM_035973286.1"/>
</dbReference>
<feature type="compositionally biased region" description="Basic and acidic residues" evidence="3">
    <location>
        <begin position="1183"/>
        <end position="1210"/>
    </location>
</feature>
<evidence type="ECO:0000259" key="4">
    <source>
        <dbReference type="PROSITE" id="PS50835"/>
    </source>
</evidence>
<reference evidence="6" key="1">
    <citation type="submission" date="2025-08" db="UniProtKB">
        <authorList>
            <consortium name="RefSeq"/>
        </authorList>
    </citation>
    <scope>IDENTIFICATION</scope>
</reference>
<protein>
    <submittedName>
        <fullName evidence="6">Muscle M-line assembly protein unc-89</fullName>
    </submittedName>
</protein>
<feature type="domain" description="Ig-like" evidence="4">
    <location>
        <begin position="1651"/>
        <end position="1739"/>
    </location>
</feature>
<dbReference type="Proteomes" id="UP000694888">
    <property type="component" value="Unplaced"/>
</dbReference>
<dbReference type="Gene3D" id="2.60.40.10">
    <property type="entry name" value="Immunoglobulins"/>
    <property type="match status" value="13"/>
</dbReference>
<evidence type="ECO:0000256" key="3">
    <source>
        <dbReference type="SAM" id="MobiDB-lite"/>
    </source>
</evidence>
<proteinExistence type="predicted"/>
<feature type="compositionally biased region" description="Basic and acidic residues" evidence="3">
    <location>
        <begin position="924"/>
        <end position="945"/>
    </location>
</feature>
<feature type="compositionally biased region" description="Low complexity" evidence="3">
    <location>
        <begin position="258"/>
        <end position="271"/>
    </location>
</feature>
<dbReference type="InterPro" id="IPR003599">
    <property type="entry name" value="Ig_sub"/>
</dbReference>
<evidence type="ECO:0000256" key="1">
    <source>
        <dbReference type="ARBA" id="ARBA00022729"/>
    </source>
</evidence>
<dbReference type="InterPro" id="IPR050958">
    <property type="entry name" value="Cell_Adh-Cytoskel_Orgn"/>
</dbReference>
<feature type="domain" description="Ig-like" evidence="4">
    <location>
        <begin position="415"/>
        <end position="503"/>
    </location>
</feature>
<feature type="region of interest" description="Disordered" evidence="3">
    <location>
        <begin position="167"/>
        <end position="204"/>
    </location>
</feature>
<feature type="compositionally biased region" description="Basic and acidic residues" evidence="3">
    <location>
        <begin position="175"/>
        <end position="197"/>
    </location>
</feature>
<keyword evidence="5" id="KW-1185">Reference proteome</keyword>
<feature type="region of interest" description="Disordered" evidence="3">
    <location>
        <begin position="1493"/>
        <end position="1526"/>
    </location>
</feature>
<keyword evidence="1" id="KW-0732">Signal</keyword>
<feature type="domain" description="Ig-like" evidence="4">
    <location>
        <begin position="762"/>
        <end position="850"/>
    </location>
</feature>
<dbReference type="InterPro" id="IPR007110">
    <property type="entry name" value="Ig-like_dom"/>
</dbReference>
<feature type="domain" description="Ig-like" evidence="4">
    <location>
        <begin position="960"/>
        <end position="1050"/>
    </location>
</feature>
<feature type="compositionally biased region" description="Basic and acidic residues" evidence="3">
    <location>
        <begin position="1236"/>
        <end position="1259"/>
    </location>
</feature>
<dbReference type="SMART" id="SM00409">
    <property type="entry name" value="IG"/>
    <property type="match status" value="13"/>
</dbReference>
<feature type="region of interest" description="Disordered" evidence="3">
    <location>
        <begin position="850"/>
        <end position="955"/>
    </location>
</feature>
<feature type="domain" description="Ig-like" evidence="4">
    <location>
        <begin position="1382"/>
        <end position="1470"/>
    </location>
</feature>
<dbReference type="PROSITE" id="PS50835">
    <property type="entry name" value="IG_LIKE"/>
    <property type="match status" value="13"/>
</dbReference>
<dbReference type="InterPro" id="IPR013783">
    <property type="entry name" value="Ig-like_fold"/>
</dbReference>
<gene>
    <name evidence="6" type="primary">LOC101855990</name>
</gene>
<feature type="region of interest" description="Disordered" evidence="3">
    <location>
        <begin position="258"/>
        <end position="416"/>
    </location>
</feature>
<feature type="compositionally biased region" description="Low complexity" evidence="3">
    <location>
        <begin position="283"/>
        <end position="314"/>
    </location>
</feature>
<feature type="domain" description="Ig-like" evidence="4">
    <location>
        <begin position="1917"/>
        <end position="2005"/>
    </location>
</feature>
<evidence type="ECO:0000256" key="2">
    <source>
        <dbReference type="ARBA" id="ARBA00023157"/>
    </source>
</evidence>
<name>A0ABM1W3D6_APLCA</name>
<feature type="domain" description="Ig-like" evidence="4">
    <location>
        <begin position="1"/>
        <end position="85"/>
    </location>
</feature>
<feature type="domain" description="Ig-like" evidence="4">
    <location>
        <begin position="524"/>
        <end position="612"/>
    </location>
</feature>
<feature type="domain" description="Ig-like" evidence="4">
    <location>
        <begin position="1068"/>
        <end position="1156"/>
    </location>
</feature>
<sequence>MPAGTDHYVGGTKHFECRVKGHPRPNIRWFKDGTEITDNPRYKFDHTHEGVISMVIENIIHDDEGHYRCRAENSEGLASTSAYLFVRAHKEHPEESHTSIHAMEIEEVVLAGKSLRGASTKSAEPHFQTPIEDVDESHSKVRRLSAEEEEVVRKSFEQVIESAESTRVISSSVKTKVEQDSQKISADLREKSYHSSDDSGDDVDSVKLKTISERSETSIHDSLCDFASDGERSLLMEQTSRIFSEELGLNGEVKTSASYESMSSKSESSMVVKKETKDGKTISSTVESSSSSFSSSSKTEVRSTKSVGQKTVAVSKEEVEEESYTESETGSEVGSVVGVDQARKKVTKQDSKEKDETDGTTRGRDISGLLDDDKTQEVVEQRSSWVEQVSTETQAEKTETVTEESQAARAKEEKPRLVQTPEKMEVQAGKTLKLRSTIEGSPNPQVSWSRDGRSLQAGERITMVTENDVYTLEIRETGPEDAGTYRLTARNSVGEIFTDIPVTVTGSSPSEDGRLDLTASVNIPRFVMQPQDVSVSEFETIKLVCTVRGEPNPSISWEKDGKKLRANRRMRLYESRGSHYLEIPEAEADDAGEYVCTAVNSHGTVSATVHVTIEGMESIISTSELADEQGAMAAAAPLDVTDSSDVAKKAAKVSEKPKVVTKVENVETEAGGLIRLTVKVEGNPKPDITWTKSGVKLRDGGRVVIRSEGDLYILEIKNATSADAGTYRATALNMEGETYTDIPVSVSSPSKEPSVEVDPNFPRFEEMPKDLIVAEREDINLTCVIKGDPLPNVKWEKDGRRVRSGRRIRVYESRGSYCLEIREGEVQDSGEYVCTATNYHGSVKHTVKVNVGGPIPTAGEKPPSDLPKEEVPAPAKTEEQPSEPIKEEITPEAEPATEEIPPAPEKETTAPGGKTDAETASSKPAEEDLTAKSKTDLEEPPQKVEENEEEKEEVIVQTKPKLVKTVEDVKATSGGKVTLSTSIEGTPKPTITWSKGGKTIPDSGRFSVTCEGDVYTLAINDATEADSGTYRITAHSSAGETYTDINVNVSPAETKKPEPTVEVDPNFPRFEEAPSDVAVRELEEIKLVCAIKGDPLPNVKWEKDGRRVRSGRRIRVYESRGSYCLEIRESEAQDSGEYVCTATNYHGSVKHTVKVNVGGPVPTAAADEEPPSEPATEQIEAPAKAEEPKPEPVEGAIKPEAKPETEKPAEEITTPHGKTDTEQPAAEPAEVSPKSKPVEEEPVEKTPEQKEDKKEEIVEQTKPKLVKTMEDVKITAGGTVTLSVSFEGEHPLDFCYWNRTPKPTISWSSGGKAITDDGRFSIRCEGDVYTLEIMNATEADSGTYRVTALSSAGETCTDIQVEVAAAEVKKQQPSLEVDPHTPRFEVAPTDVAIGEFEDIKLVCSVQGDPAPTVTWEKDGRRVRSSRRVRLYESRGSYYLEIPDSEAQDSGEYVCTATNSHGTVTHTVKVQVGDIQTSTTTTEEAQETGVLTVEADSEISSSQTTEEKTSTETISSVEVEESQSRDVTAEVTQVESKPTVVQKPENIKTEAGISLTISTTIEGTPKSEVKWSKGGEKIKDGGRFSISSDSDVHTLEIKDATEADTGTYRVTALSSVGETHTDIEVAVAAPVSSQSTEITEATPSVEVDPHVPRFEVSPQNVTVAEFDAVKLVCAAKGDPAPTVTWEKDGRRVRSSRRVRLYESRGSYYLEIPDSEAQDSGEYVCTATNSHGTVTHTVKVQVGDVATSSSALTEDTASLEVQADSEISSSLAAEEKTSLEASASVDVEESQVTQLSAEVTEVESKPKFVDKLEDVKIEAGSSIKISTTIEGTPKPEVTWSKDDKVIKDGGRFSVTSETDTYSLEIREATESDSGSYKVTALSSVGESSSTFEVSVAAADVSVEEVKKPKPSEEVDPRIPRFGVEPQNVTVAEFESVKLVCEVKGDPAPTVTWEKDGRRVRSSRRVRLYESRGSYYLEIPDSEAQDSGEYVCTATNSHGTITHTVKVQVGDVATSSSALTEDTESLEVQAGSEISSSLVSKLYRL</sequence>
<feature type="compositionally biased region" description="Basic and acidic residues" evidence="3">
    <location>
        <begin position="341"/>
        <end position="380"/>
    </location>
</feature>
<keyword evidence="2" id="KW-1015">Disulfide bond</keyword>
<feature type="compositionally biased region" description="Basic and acidic residues" evidence="3">
    <location>
        <begin position="862"/>
        <end position="889"/>
    </location>
</feature>